<protein>
    <submittedName>
        <fullName evidence="1">AAA family ATPase</fullName>
    </submittedName>
</protein>
<proteinExistence type="predicted"/>
<keyword evidence="2" id="KW-1185">Reference proteome</keyword>
<dbReference type="SUPFAM" id="SSF52540">
    <property type="entry name" value="P-loop containing nucleoside triphosphate hydrolases"/>
    <property type="match status" value="1"/>
</dbReference>
<sequence>MIIWLNGTFGAGKTTTAGKLAELLPQARFFDTEQVGGMLATVPDLPELGDFQHWPPWRHLVVETASQLLDYVGGILVVPQTVLVKQYWDEISTGLAEAGIEVHHYVLHTDRDTLAHRIVNDRPTGHDWRLRHLTDYEEALPWLRDAAQIVDTTHRQPKDVAKAIADDAGALG</sequence>
<gene>
    <name evidence="1" type="ORF">G4Z16_15025</name>
</gene>
<accession>A0A7T1WQZ9</accession>
<dbReference type="AlphaFoldDB" id="A0A7T1WQZ9"/>
<evidence type="ECO:0000313" key="1">
    <source>
        <dbReference type="EMBL" id="QPP07478.1"/>
    </source>
</evidence>
<organism evidence="1 2">
    <name type="scientific">Streptomyces bathyalis</name>
    <dbReference type="NCBI Taxonomy" id="2710756"/>
    <lineage>
        <taxon>Bacteria</taxon>
        <taxon>Bacillati</taxon>
        <taxon>Actinomycetota</taxon>
        <taxon>Actinomycetes</taxon>
        <taxon>Kitasatosporales</taxon>
        <taxon>Streptomycetaceae</taxon>
        <taxon>Streptomyces</taxon>
    </lineage>
</organism>
<dbReference type="InterPro" id="IPR027417">
    <property type="entry name" value="P-loop_NTPase"/>
</dbReference>
<dbReference type="Gene3D" id="3.40.50.300">
    <property type="entry name" value="P-loop containing nucleotide triphosphate hydrolases"/>
    <property type="match status" value="1"/>
</dbReference>
<dbReference type="Proteomes" id="UP000595046">
    <property type="component" value="Chromosome"/>
</dbReference>
<dbReference type="KEGG" id="sbat:G4Z16_15025"/>
<dbReference type="EMBL" id="CP048882">
    <property type="protein sequence ID" value="QPP07478.1"/>
    <property type="molecule type" value="Genomic_DNA"/>
</dbReference>
<name>A0A7T1WQZ9_9ACTN</name>
<dbReference type="RefSeq" id="WP_197351285.1">
    <property type="nucleotide sequence ID" value="NZ_CP048882.1"/>
</dbReference>
<reference evidence="2" key="1">
    <citation type="submission" date="2020-02" db="EMBL/GenBank/DDBJ databases">
        <title>Streptomyces sp. ASO4wet.</title>
        <authorList>
            <person name="Risdian C."/>
            <person name="Landwehr W."/>
            <person name="Schupp P."/>
            <person name="Wink J."/>
        </authorList>
    </citation>
    <scope>NUCLEOTIDE SEQUENCE [LARGE SCALE GENOMIC DNA]</scope>
    <source>
        <strain evidence="2">ASO4wet</strain>
    </source>
</reference>
<evidence type="ECO:0000313" key="2">
    <source>
        <dbReference type="Proteomes" id="UP000595046"/>
    </source>
</evidence>